<dbReference type="EMBL" id="BMAW01077369">
    <property type="protein sequence ID" value="GFU06054.1"/>
    <property type="molecule type" value="Genomic_DNA"/>
</dbReference>
<evidence type="ECO:0000313" key="6">
    <source>
        <dbReference type="Proteomes" id="UP000887013"/>
    </source>
</evidence>
<evidence type="ECO:0000313" key="5">
    <source>
        <dbReference type="EMBL" id="GFU06054.1"/>
    </source>
</evidence>
<keyword evidence="1" id="KW-0732">Signal</keyword>
<feature type="signal peptide" evidence="1">
    <location>
        <begin position="1"/>
        <end position="23"/>
    </location>
</feature>
<name>A0A8X6UCH3_NEPPI</name>
<organism evidence="4 6">
    <name type="scientific">Nephila pilipes</name>
    <name type="common">Giant wood spider</name>
    <name type="synonym">Nephila maculata</name>
    <dbReference type="NCBI Taxonomy" id="299642"/>
    <lineage>
        <taxon>Eukaryota</taxon>
        <taxon>Metazoa</taxon>
        <taxon>Ecdysozoa</taxon>
        <taxon>Arthropoda</taxon>
        <taxon>Chelicerata</taxon>
        <taxon>Arachnida</taxon>
        <taxon>Araneae</taxon>
        <taxon>Araneomorphae</taxon>
        <taxon>Entelegynae</taxon>
        <taxon>Araneoidea</taxon>
        <taxon>Nephilidae</taxon>
        <taxon>Nephila</taxon>
    </lineage>
</organism>
<dbReference type="AlphaFoldDB" id="A0A8X6UCH3"/>
<comment type="caution">
    <text evidence="4">The sequence shown here is derived from an EMBL/GenBank/DDBJ whole genome shotgun (WGS) entry which is preliminary data.</text>
</comment>
<dbReference type="OrthoDB" id="6427972at2759"/>
<feature type="chain" id="PRO_5036596995" evidence="1">
    <location>
        <begin position="24"/>
        <end position="108"/>
    </location>
</feature>
<evidence type="ECO:0000313" key="4">
    <source>
        <dbReference type="EMBL" id="GFU04362.1"/>
    </source>
</evidence>
<sequence length="108" mass="11917">MAARDRSGALLLLLVISSSATYGTSLDRLLEVLQGVPGTLQRGPRNAPPRYMLDLYRSVVAPDGLTVSPTPYSANVVRCYADRENLETLSQLHVLLTICFRKTTFISY</sequence>
<evidence type="ECO:0000313" key="2">
    <source>
        <dbReference type="EMBL" id="GFS44548.1"/>
    </source>
</evidence>
<evidence type="ECO:0000313" key="3">
    <source>
        <dbReference type="EMBL" id="GFS75844.1"/>
    </source>
</evidence>
<dbReference type="EMBL" id="BMAW01001835">
    <property type="protein sequence ID" value="GFS75844.1"/>
    <property type="molecule type" value="Genomic_DNA"/>
</dbReference>
<proteinExistence type="predicted"/>
<reference evidence="4" key="1">
    <citation type="submission" date="2020-08" db="EMBL/GenBank/DDBJ databases">
        <title>Multicomponent nature underlies the extraordinary mechanical properties of spider dragline silk.</title>
        <authorList>
            <person name="Kono N."/>
            <person name="Nakamura H."/>
            <person name="Mori M."/>
            <person name="Yoshida Y."/>
            <person name="Ohtoshi R."/>
            <person name="Malay A.D."/>
            <person name="Moran D.A.P."/>
            <person name="Tomita M."/>
            <person name="Numata K."/>
            <person name="Arakawa K."/>
        </authorList>
    </citation>
    <scope>NUCLEOTIDE SEQUENCE</scope>
</reference>
<protein>
    <submittedName>
        <fullName evidence="4">Uncharacterized protein</fullName>
    </submittedName>
</protein>
<dbReference type="Proteomes" id="UP000887013">
    <property type="component" value="Unassembled WGS sequence"/>
</dbReference>
<dbReference type="EMBL" id="BMAW01044434">
    <property type="protein sequence ID" value="GFS44548.1"/>
    <property type="molecule type" value="Genomic_DNA"/>
</dbReference>
<dbReference type="EMBL" id="BMAW01027844">
    <property type="protein sequence ID" value="GFU04362.1"/>
    <property type="molecule type" value="Genomic_DNA"/>
</dbReference>
<accession>A0A8X6UCH3</accession>
<keyword evidence="6" id="KW-1185">Reference proteome</keyword>
<gene>
    <name evidence="4" type="primary">AVEN_157023_1</name>
    <name evidence="4" type="ORF">NPIL_43581</name>
    <name evidence="3" type="ORF">NPIL_489101</name>
    <name evidence="2" type="ORF">NPIL_536531</name>
    <name evidence="5" type="ORF">NPIL_557301</name>
</gene>
<evidence type="ECO:0000256" key="1">
    <source>
        <dbReference type="SAM" id="SignalP"/>
    </source>
</evidence>